<feature type="domain" description="SWIM-type" evidence="6">
    <location>
        <begin position="349"/>
        <end position="385"/>
    </location>
</feature>
<evidence type="ECO:0000256" key="3">
    <source>
        <dbReference type="ARBA" id="ARBA00022833"/>
    </source>
</evidence>
<protein>
    <submittedName>
        <fullName evidence="8">Protein FAR1-RELATED SEQUENCE 5-like</fullName>
    </submittedName>
</protein>
<keyword evidence="5" id="KW-0472">Membrane</keyword>
<reference evidence="7" key="1">
    <citation type="journal article" date="2021" name="Nat. Commun.">
        <title>Genomic analyses provide insights into spinach domestication and the genetic basis of agronomic traits.</title>
        <authorList>
            <person name="Cai X."/>
            <person name="Sun X."/>
            <person name="Xu C."/>
            <person name="Sun H."/>
            <person name="Wang X."/>
            <person name="Ge C."/>
            <person name="Zhang Z."/>
            <person name="Wang Q."/>
            <person name="Fei Z."/>
            <person name="Jiao C."/>
            <person name="Wang Q."/>
        </authorList>
    </citation>
    <scope>NUCLEOTIDE SEQUENCE [LARGE SCALE GENOMIC DNA]</scope>
    <source>
        <strain evidence="7">cv. Varoflay</strain>
    </source>
</reference>
<gene>
    <name evidence="8" type="primary">LOC110795283</name>
</gene>
<keyword evidence="7" id="KW-1185">Reference proteome</keyword>
<sequence length="621" mass="72331">MVNYRSIDQGTFERVIINDNARISINRNFSAQVLERVGEDGTLLNAFWSDARSRDSYKYFGDVITFDTTFSLNRFRMPFAPFIGINHHGSSIIFGAALITHEDTETFVWVFEQFLKCMGTKPKGICTDQCRAIGRVVEVVFPSVPHIFCLWHLLQNAMKNLGTNANWKDIDRLIHTTVHDMMDQEEFYEAWCIIMDKYGLREAGWMKEQYETRSQWAPAYCRGTFWAGMSSTQRSEGLNRFFKTQVNLQCGLLTFVKRYEQALKIKAAEEADNNLKTREKPLKFNKTILAEYVFQKSYTNAMFAKVKKECEGLLHTNFTKKDYALGSAVFYVAVERFPTVIRRKKVRTFDVTCDKVNGEFSCSCKLFEFRGILCRHIICAMSIEDVEFIPEKYILQRWKKDARSYENIKVSYYDPEESAVEMKATDKIRLTLEDLVGIRKTGELGDESKPWWDLASRSVFGRRRLRPRENNERELVRNAQPAEEDEGCIKTPMDKRRTGRGKTRRTTVLCDKRRKVPDAAVAEEIATKERRVFRKVSRTVHHPFTRFLICQNYKQPNGCSFFEWIDNPHPIELSIEMVNVIKRNKDLEEDASDQKKKILVQSCVILFILATLILVILCKCK</sequence>
<dbReference type="Pfam" id="PF10551">
    <property type="entry name" value="MULE"/>
    <property type="match status" value="1"/>
</dbReference>
<reference evidence="8" key="2">
    <citation type="submission" date="2025-08" db="UniProtKB">
        <authorList>
            <consortium name="RefSeq"/>
        </authorList>
    </citation>
    <scope>IDENTIFICATION</scope>
    <source>
        <tissue evidence="8">Leaf</tissue>
    </source>
</reference>
<dbReference type="InterPro" id="IPR007527">
    <property type="entry name" value="Znf_SWIM"/>
</dbReference>
<evidence type="ECO:0000259" key="6">
    <source>
        <dbReference type="PROSITE" id="PS50966"/>
    </source>
</evidence>
<keyword evidence="2 4" id="KW-0863">Zinc-finger</keyword>
<dbReference type="SMART" id="SM00575">
    <property type="entry name" value="ZnF_PMZ"/>
    <property type="match status" value="1"/>
</dbReference>
<evidence type="ECO:0000256" key="2">
    <source>
        <dbReference type="ARBA" id="ARBA00022771"/>
    </source>
</evidence>
<name>A0ABM3RI44_SPIOL</name>
<dbReference type="PANTHER" id="PTHR47718:SF13">
    <property type="entry name" value="OS09G0290500 PROTEIN"/>
    <property type="match status" value="1"/>
</dbReference>
<dbReference type="Proteomes" id="UP000813463">
    <property type="component" value="Chromosome 3"/>
</dbReference>
<evidence type="ECO:0000313" key="8">
    <source>
        <dbReference type="RefSeq" id="XP_056695284.1"/>
    </source>
</evidence>
<dbReference type="PANTHER" id="PTHR47718">
    <property type="entry name" value="OS01G0519700 PROTEIN"/>
    <property type="match status" value="1"/>
</dbReference>
<evidence type="ECO:0000256" key="1">
    <source>
        <dbReference type="ARBA" id="ARBA00022723"/>
    </source>
</evidence>
<accession>A0ABM3RI44</accession>
<dbReference type="Pfam" id="PF04434">
    <property type="entry name" value="SWIM"/>
    <property type="match status" value="1"/>
</dbReference>
<keyword evidence="5" id="KW-1133">Transmembrane helix</keyword>
<dbReference type="InterPro" id="IPR018289">
    <property type="entry name" value="MULE_transposase_dom"/>
</dbReference>
<evidence type="ECO:0000256" key="4">
    <source>
        <dbReference type="PROSITE-ProRule" id="PRU00325"/>
    </source>
</evidence>
<feature type="transmembrane region" description="Helical" evidence="5">
    <location>
        <begin position="598"/>
        <end position="618"/>
    </location>
</feature>
<evidence type="ECO:0000256" key="5">
    <source>
        <dbReference type="SAM" id="Phobius"/>
    </source>
</evidence>
<keyword evidence="1" id="KW-0479">Metal-binding</keyword>
<dbReference type="PROSITE" id="PS50966">
    <property type="entry name" value="ZF_SWIM"/>
    <property type="match status" value="1"/>
</dbReference>
<keyword evidence="3" id="KW-0862">Zinc</keyword>
<dbReference type="InterPro" id="IPR006564">
    <property type="entry name" value="Znf_PMZ"/>
</dbReference>
<dbReference type="GeneID" id="110795283"/>
<keyword evidence="5" id="KW-0812">Transmembrane</keyword>
<organism evidence="7 8">
    <name type="scientific">Spinacia oleracea</name>
    <name type="common">Spinach</name>
    <dbReference type="NCBI Taxonomy" id="3562"/>
    <lineage>
        <taxon>Eukaryota</taxon>
        <taxon>Viridiplantae</taxon>
        <taxon>Streptophyta</taxon>
        <taxon>Embryophyta</taxon>
        <taxon>Tracheophyta</taxon>
        <taxon>Spermatophyta</taxon>
        <taxon>Magnoliopsida</taxon>
        <taxon>eudicotyledons</taxon>
        <taxon>Gunneridae</taxon>
        <taxon>Pentapetalae</taxon>
        <taxon>Caryophyllales</taxon>
        <taxon>Chenopodiaceae</taxon>
        <taxon>Chenopodioideae</taxon>
        <taxon>Anserineae</taxon>
        <taxon>Spinacia</taxon>
    </lineage>
</organism>
<dbReference type="RefSeq" id="XP_056695284.1">
    <property type="nucleotide sequence ID" value="XM_056839306.1"/>
</dbReference>
<evidence type="ECO:0000313" key="7">
    <source>
        <dbReference type="Proteomes" id="UP000813463"/>
    </source>
</evidence>
<proteinExistence type="predicted"/>